<comment type="caution">
    <text evidence="8">The sequence shown here is derived from an EMBL/GenBank/DDBJ whole genome shotgun (WGS) entry which is preliminary data.</text>
</comment>
<feature type="domain" description="RagB/SusD" evidence="6">
    <location>
        <begin position="267"/>
        <end position="416"/>
    </location>
</feature>
<keyword evidence="3" id="KW-0732">Signal</keyword>
<dbReference type="STRING" id="641524.ADICYQ_1534"/>
<dbReference type="AlphaFoldDB" id="S7VIU4"/>
<dbReference type="Pfam" id="PF07980">
    <property type="entry name" value="SusD_RagB"/>
    <property type="match status" value="1"/>
</dbReference>
<accession>S7VIU4</accession>
<evidence type="ECO:0000259" key="6">
    <source>
        <dbReference type="Pfam" id="PF07980"/>
    </source>
</evidence>
<protein>
    <submittedName>
        <fullName evidence="8">Putative nutrient binding outer membrane protein</fullName>
    </submittedName>
</protein>
<keyword evidence="4" id="KW-0472">Membrane</keyword>
<dbReference type="eggNOG" id="COG1395">
    <property type="taxonomic scope" value="Bacteria"/>
</dbReference>
<dbReference type="Pfam" id="PF14322">
    <property type="entry name" value="SusD-like_3"/>
    <property type="match status" value="1"/>
</dbReference>
<name>S7VIU4_9BACT</name>
<gene>
    <name evidence="8" type="ORF">ADICYQ_1534</name>
</gene>
<evidence type="ECO:0000313" key="8">
    <source>
        <dbReference type="EMBL" id="EPR69432.1"/>
    </source>
</evidence>
<comment type="subcellular location">
    <subcellularLocation>
        <location evidence="1">Cell outer membrane</location>
    </subcellularLocation>
</comment>
<organism evidence="8 9">
    <name type="scientific">Cyclobacterium qasimii M12-11B</name>
    <dbReference type="NCBI Taxonomy" id="641524"/>
    <lineage>
        <taxon>Bacteria</taxon>
        <taxon>Pseudomonadati</taxon>
        <taxon>Bacteroidota</taxon>
        <taxon>Cytophagia</taxon>
        <taxon>Cytophagales</taxon>
        <taxon>Cyclobacteriaceae</taxon>
        <taxon>Cyclobacterium</taxon>
    </lineage>
</organism>
<evidence type="ECO:0000256" key="1">
    <source>
        <dbReference type="ARBA" id="ARBA00004442"/>
    </source>
</evidence>
<dbReference type="GO" id="GO:0009279">
    <property type="term" value="C:cell outer membrane"/>
    <property type="evidence" value="ECO:0007669"/>
    <property type="project" value="UniProtKB-SubCell"/>
</dbReference>
<dbReference type="InterPro" id="IPR011990">
    <property type="entry name" value="TPR-like_helical_dom_sf"/>
</dbReference>
<dbReference type="Proteomes" id="UP000014974">
    <property type="component" value="Unassembled WGS sequence"/>
</dbReference>
<comment type="similarity">
    <text evidence="2">Belongs to the SusD family.</text>
</comment>
<dbReference type="InterPro" id="IPR012944">
    <property type="entry name" value="SusD_RagB_dom"/>
</dbReference>
<dbReference type="CDD" id="cd08977">
    <property type="entry name" value="SusD"/>
    <property type="match status" value="1"/>
</dbReference>
<dbReference type="SUPFAM" id="SSF48452">
    <property type="entry name" value="TPR-like"/>
    <property type="match status" value="1"/>
</dbReference>
<reference evidence="8 9" key="1">
    <citation type="journal article" date="2013" name="Genome Announc.">
        <title>Draft Genome Sequence of Cyclobacterium qasimii Strain M12-11BT, Isolated from Arctic Marine Sediment.</title>
        <authorList>
            <person name="Shivaji S."/>
            <person name="Ara S."/>
            <person name="Singh A."/>
            <person name="Kumar Pinnaka A."/>
        </authorList>
    </citation>
    <scope>NUCLEOTIDE SEQUENCE [LARGE SCALE GENOMIC DNA]</scope>
    <source>
        <strain evidence="8 9">M12-11B</strain>
    </source>
</reference>
<dbReference type="InterPro" id="IPR033985">
    <property type="entry name" value="SusD-like_N"/>
</dbReference>
<evidence type="ECO:0000256" key="5">
    <source>
        <dbReference type="ARBA" id="ARBA00023237"/>
    </source>
</evidence>
<evidence type="ECO:0000256" key="2">
    <source>
        <dbReference type="ARBA" id="ARBA00006275"/>
    </source>
</evidence>
<feature type="domain" description="SusD-like N-terminal" evidence="7">
    <location>
        <begin position="20"/>
        <end position="147"/>
    </location>
</feature>
<evidence type="ECO:0000259" key="7">
    <source>
        <dbReference type="Pfam" id="PF14322"/>
    </source>
</evidence>
<evidence type="ECO:0000256" key="3">
    <source>
        <dbReference type="ARBA" id="ARBA00022729"/>
    </source>
</evidence>
<proteinExistence type="inferred from homology"/>
<dbReference type="EMBL" id="ATNM01000065">
    <property type="protein sequence ID" value="EPR69432.1"/>
    <property type="molecule type" value="Genomic_DNA"/>
</dbReference>
<keyword evidence="5" id="KW-0998">Cell outer membrane</keyword>
<evidence type="ECO:0000313" key="9">
    <source>
        <dbReference type="Proteomes" id="UP000014974"/>
    </source>
</evidence>
<sequence length="418" mass="47419">MGEGVQNADYRRKYFENDMNEGNADLDWLQTYKVINYANLVIKNVPNISFPSEENKNDLLAQAYSMRAFVYFVLAKTWGDVPLITDPVEGYDAETTFQERAAVATVFELIKDDLDMAISLFPSNEFENGRSMWSKPAANTLKGDVYLWTGKTMGGGDADITIALSALNEANTADLSLLDDYSRVFDFDNKGNQEIIFSVHFSDFEVSDNMFSDMYINALDVRETFDQETLETIGTPGGFNWWAPSATMRDQFMDEDSRKSASFLEVYSNEADNAYITTIVTKGSGYTESGSRRFLDDIVIYRQAELLLLIAEAKNALGQDPTAEINSVRSRAYGENFSSYEFTSSSQTENDEAILQERLFELAFEGKRWWDLVRFDKAFEKVPSLQGKEGQNYLMLWPITLETISLNSKITQNTGYEQ</sequence>
<evidence type="ECO:0000256" key="4">
    <source>
        <dbReference type="ARBA" id="ARBA00023136"/>
    </source>
</evidence>
<dbReference type="Gene3D" id="1.25.40.390">
    <property type="match status" value="1"/>
</dbReference>